<feature type="compositionally biased region" description="Polar residues" evidence="12">
    <location>
        <begin position="429"/>
        <end position="444"/>
    </location>
</feature>
<evidence type="ECO:0000256" key="4">
    <source>
        <dbReference type="ARBA" id="ARBA00022771"/>
    </source>
</evidence>
<dbReference type="GO" id="GO:0006355">
    <property type="term" value="P:regulation of DNA-templated transcription"/>
    <property type="evidence" value="ECO:0007669"/>
    <property type="project" value="TreeGrafter"/>
</dbReference>
<dbReference type="Proteomes" id="UP000224634">
    <property type="component" value="Unassembled WGS sequence"/>
</dbReference>
<feature type="binding site" evidence="9">
    <location>
        <position position="663"/>
    </location>
    <ligand>
        <name>Zn(2+)</name>
        <dbReference type="ChEBI" id="CHEBI:29105"/>
        <label>1</label>
    </ligand>
</feature>
<dbReference type="AlphaFoldDB" id="A0A2B7XST0"/>
<evidence type="ECO:0000256" key="6">
    <source>
        <dbReference type="ARBA" id="ARBA00022853"/>
    </source>
</evidence>
<gene>
    <name evidence="14" type="ORF">AJ80_07025</name>
</gene>
<feature type="compositionally biased region" description="Low complexity" evidence="12">
    <location>
        <begin position="68"/>
        <end position="88"/>
    </location>
</feature>
<evidence type="ECO:0000256" key="7">
    <source>
        <dbReference type="ARBA" id="ARBA00023242"/>
    </source>
</evidence>
<proteinExistence type="inferred from homology"/>
<feature type="site" description="Histone H3K4me3 binding" evidence="8">
    <location>
        <position position="661"/>
    </location>
</feature>
<evidence type="ECO:0000256" key="3">
    <source>
        <dbReference type="ARBA" id="ARBA00022723"/>
    </source>
</evidence>
<comment type="domain">
    <text evidence="11">The PHD-type zinc finger mediates the binding to H3K4me3.</text>
</comment>
<feature type="binding site" evidence="9">
    <location>
        <position position="666"/>
    </location>
    <ligand>
        <name>Zn(2+)</name>
        <dbReference type="ChEBI" id="CHEBI:29105"/>
        <label>1</label>
    </ligand>
</feature>
<feature type="site" description="Histone H3K4me3 binding" evidence="8">
    <location>
        <position position="638"/>
    </location>
</feature>
<feature type="compositionally biased region" description="Gly residues" evidence="12">
    <location>
        <begin position="42"/>
        <end position="52"/>
    </location>
</feature>
<dbReference type="SUPFAM" id="SSF57903">
    <property type="entry name" value="FYVE/PHD zinc finger"/>
    <property type="match status" value="1"/>
</dbReference>
<dbReference type="InterPro" id="IPR028651">
    <property type="entry name" value="ING_fam"/>
</dbReference>
<dbReference type="GO" id="GO:0033698">
    <property type="term" value="C:Rpd3L complex"/>
    <property type="evidence" value="ECO:0007669"/>
    <property type="project" value="TreeGrafter"/>
</dbReference>
<organism evidence="14 15">
    <name type="scientific">Polytolypa hystricis (strain UAMH7299)</name>
    <dbReference type="NCBI Taxonomy" id="1447883"/>
    <lineage>
        <taxon>Eukaryota</taxon>
        <taxon>Fungi</taxon>
        <taxon>Dikarya</taxon>
        <taxon>Ascomycota</taxon>
        <taxon>Pezizomycotina</taxon>
        <taxon>Eurotiomycetes</taxon>
        <taxon>Eurotiomycetidae</taxon>
        <taxon>Onygenales</taxon>
        <taxon>Onygenales incertae sedis</taxon>
        <taxon>Polytolypa</taxon>
    </lineage>
</organism>
<evidence type="ECO:0000313" key="14">
    <source>
        <dbReference type="EMBL" id="PGH11658.1"/>
    </source>
</evidence>
<dbReference type="Pfam" id="PF12998">
    <property type="entry name" value="ING"/>
    <property type="match status" value="1"/>
</dbReference>
<evidence type="ECO:0000256" key="11">
    <source>
        <dbReference type="RuleBase" id="RU361213"/>
    </source>
</evidence>
<feature type="site" description="Histone H3K4me3 binding" evidence="8">
    <location>
        <position position="653"/>
    </location>
</feature>
<dbReference type="PROSITE" id="PS01359">
    <property type="entry name" value="ZF_PHD_1"/>
    <property type="match status" value="1"/>
</dbReference>
<dbReference type="PANTHER" id="PTHR10333:SF42">
    <property type="entry name" value="INHIBITOR OF GROWTH PROTEIN 5"/>
    <property type="match status" value="1"/>
</dbReference>
<feature type="binding site" evidence="9">
    <location>
        <position position="639"/>
    </location>
    <ligand>
        <name>Zn(2+)</name>
        <dbReference type="ChEBI" id="CHEBI:29105"/>
        <label>1</label>
    </ligand>
</feature>
<feature type="compositionally biased region" description="Polar residues" evidence="12">
    <location>
        <begin position="516"/>
        <end position="525"/>
    </location>
</feature>
<comment type="subunit">
    <text evidence="11">Component of an histone acetyltransferase complex. Interacts with H3K4me3 and to a lesser extent with H3K4me2.</text>
</comment>
<dbReference type="OrthoDB" id="4173905at2759"/>
<feature type="compositionally biased region" description="Acidic residues" evidence="12">
    <location>
        <begin position="618"/>
        <end position="634"/>
    </location>
</feature>
<evidence type="ECO:0000256" key="5">
    <source>
        <dbReference type="ARBA" id="ARBA00022833"/>
    </source>
</evidence>
<comment type="function">
    <text evidence="11">Component of an histone acetyltransferase complex.</text>
</comment>
<keyword evidence="3 9" id="KW-0479">Metal-binding</keyword>
<keyword evidence="7 11" id="KW-0539">Nucleus</keyword>
<feature type="binding site" evidence="9">
    <location>
        <position position="681"/>
    </location>
    <ligand>
        <name>Zn(2+)</name>
        <dbReference type="ChEBI" id="CHEBI:29105"/>
        <label>2</label>
    </ligand>
</feature>
<evidence type="ECO:0000313" key="15">
    <source>
        <dbReference type="Proteomes" id="UP000224634"/>
    </source>
</evidence>
<dbReference type="Gene3D" id="3.30.40.10">
    <property type="entry name" value="Zinc/RING finger domain, C3HC4 (zinc finger)"/>
    <property type="match status" value="1"/>
</dbReference>
<comment type="caution">
    <text evidence="14">The sequence shown here is derived from an EMBL/GenBank/DDBJ whole genome shotgun (WGS) entry which is preliminary data.</text>
</comment>
<feature type="binding site" evidence="9">
    <location>
        <position position="641"/>
    </location>
    <ligand>
        <name>Zn(2+)</name>
        <dbReference type="ChEBI" id="CHEBI:29105"/>
        <label>1</label>
    </ligand>
</feature>
<dbReference type="STRING" id="1447883.A0A2B7XST0"/>
<dbReference type="CDD" id="cd15505">
    <property type="entry name" value="PHD_ING"/>
    <property type="match status" value="1"/>
</dbReference>
<feature type="compositionally biased region" description="Low complexity" evidence="12">
    <location>
        <begin position="448"/>
        <end position="462"/>
    </location>
</feature>
<dbReference type="InterPro" id="IPR013083">
    <property type="entry name" value="Znf_RING/FYVE/PHD"/>
</dbReference>
<comment type="similarity">
    <text evidence="2 11">Belongs to the ING family.</text>
</comment>
<feature type="compositionally biased region" description="Low complexity" evidence="12">
    <location>
        <begin position="398"/>
        <end position="427"/>
    </location>
</feature>
<dbReference type="InterPro" id="IPR019787">
    <property type="entry name" value="Znf_PHD-finger"/>
</dbReference>
<evidence type="ECO:0000256" key="2">
    <source>
        <dbReference type="ARBA" id="ARBA00010210"/>
    </source>
</evidence>
<keyword evidence="6 11" id="KW-0156">Chromatin regulator</keyword>
<feature type="compositionally biased region" description="Polar residues" evidence="12">
    <location>
        <begin position="271"/>
        <end position="282"/>
    </location>
</feature>
<accession>A0A2B7XST0</accession>
<dbReference type="InterPro" id="IPR024610">
    <property type="entry name" value="ING_N_histone-binding"/>
</dbReference>
<feature type="compositionally biased region" description="Polar residues" evidence="12">
    <location>
        <begin position="1"/>
        <end position="26"/>
    </location>
</feature>
<feature type="domain" description="PHD-type" evidence="13">
    <location>
        <begin position="636"/>
        <end position="687"/>
    </location>
</feature>
<feature type="binding site" evidence="9">
    <location>
        <position position="657"/>
    </location>
    <ligand>
        <name>Zn(2+)</name>
        <dbReference type="ChEBI" id="CHEBI:29105"/>
        <label>2</label>
    </ligand>
</feature>
<dbReference type="GO" id="GO:0008270">
    <property type="term" value="F:zinc ion binding"/>
    <property type="evidence" value="ECO:0007669"/>
    <property type="project" value="UniProtKB-KW"/>
</dbReference>
<dbReference type="InterPro" id="IPR011011">
    <property type="entry name" value="Znf_FYVE_PHD"/>
</dbReference>
<dbReference type="InterPro" id="IPR001965">
    <property type="entry name" value="Znf_PHD"/>
</dbReference>
<dbReference type="GO" id="GO:0070210">
    <property type="term" value="C:Rpd3L-Expanded complex"/>
    <property type="evidence" value="ECO:0007669"/>
    <property type="project" value="TreeGrafter"/>
</dbReference>
<feature type="compositionally biased region" description="Polar residues" evidence="12">
    <location>
        <begin position="563"/>
        <end position="588"/>
    </location>
</feature>
<evidence type="ECO:0000259" key="13">
    <source>
        <dbReference type="PROSITE" id="PS50016"/>
    </source>
</evidence>
<feature type="compositionally biased region" description="Low complexity" evidence="12">
    <location>
        <begin position="590"/>
        <end position="605"/>
    </location>
</feature>
<keyword evidence="5 9" id="KW-0862">Zinc</keyword>
<protein>
    <recommendedName>
        <fullName evidence="11">Chromatin modification-related protein</fullName>
    </recommendedName>
</protein>
<comment type="subcellular location">
    <subcellularLocation>
        <location evidence="1 11">Nucleus</location>
    </subcellularLocation>
</comment>
<evidence type="ECO:0000256" key="9">
    <source>
        <dbReference type="PIRSR" id="PIRSR628651-51"/>
    </source>
</evidence>
<evidence type="ECO:0000256" key="8">
    <source>
        <dbReference type="PIRSR" id="PIRSR628651-50"/>
    </source>
</evidence>
<dbReference type="GO" id="GO:0006325">
    <property type="term" value="P:chromatin organization"/>
    <property type="evidence" value="ECO:0007669"/>
    <property type="project" value="UniProtKB-KW"/>
</dbReference>
<dbReference type="SMART" id="SM00249">
    <property type="entry name" value="PHD"/>
    <property type="match status" value="1"/>
</dbReference>
<sequence length="690" mass="73371">MASTALPTGSNTSSIRQSARQTRTNPSRISKTISRTSTSGLFGIGPGSGSGAGQHSFSHPHHHHLHHNSSLADSSSSVANNPNNPSIPHGMYPAITHFSDAVAALPREFRRHASLLKEVDGKAWAMEDELSKQLDVASAATPYYRELHGLPKINYGNENGNGKEGATQQPKPIDLDAYESPEARTHRNMFYNLRATLSELMITADEKNHVLWNANSELEKQLHRLEAIYPYVQGEVSEEARLGSLTHWAYASKTKAKTAGGASERPRRETAATNNQNTSVTVEPTRKQRRNQVVDPDADEPRPSRKTGAGKQARGAGGDAGANEMLTGVPSAPAKRRRVDKGPQGATSAPMERSVSATTAVGRGASKEAPAVEAVKKRIRAPNAGTAGRKSRTNTITSAAGSPSLVASPVVPSPNLAAKAASPAPSALQRPQSSRAQQTSQAGNGRQRPSSSASNRNPNTSTFPGPGSVPLEASNNNPLPIVEKGVPDSKVPPIKDSAAPKVESAAGPIGEDTNKSRPSSRATDQGSKREGSITSNHNAPSKGEKPQVSEIMVPPPAPKGRSSKTSTPVSSTFSETQQPQRTRPSRTTDGGPSKRSSKKGAAAASLLTAHQQLIAAAAEDEDSSRQGDDEDDESEQRYCYCNQVSFGDMVACDMENCPREWFHLSCVGLSKPPSKSAKWYCNECKERLKG</sequence>
<keyword evidence="15" id="KW-1185">Reference proteome</keyword>
<reference evidence="14 15" key="1">
    <citation type="submission" date="2017-10" db="EMBL/GenBank/DDBJ databases">
        <title>Comparative genomics in systemic dimorphic fungi from Ajellomycetaceae.</title>
        <authorList>
            <person name="Munoz J.F."/>
            <person name="Mcewen J.G."/>
            <person name="Clay O.K."/>
            <person name="Cuomo C.A."/>
        </authorList>
    </citation>
    <scope>NUCLEOTIDE SEQUENCE [LARGE SCALE GENOMIC DNA]</scope>
    <source>
        <strain evidence="14 15">UAMH7299</strain>
    </source>
</reference>
<evidence type="ECO:0000256" key="12">
    <source>
        <dbReference type="SAM" id="MobiDB-lite"/>
    </source>
</evidence>
<name>A0A2B7XST0_POLH7</name>
<feature type="binding site" evidence="9">
    <location>
        <position position="684"/>
    </location>
    <ligand>
        <name>Zn(2+)</name>
        <dbReference type="ChEBI" id="CHEBI:29105"/>
        <label>2</label>
    </ligand>
</feature>
<dbReference type="InterPro" id="IPR019786">
    <property type="entry name" value="Zinc_finger_PHD-type_CS"/>
</dbReference>
<feature type="compositionally biased region" description="Basic residues" evidence="12">
    <location>
        <begin position="58"/>
        <end position="67"/>
    </location>
</feature>
<feature type="compositionally biased region" description="Low complexity" evidence="12">
    <location>
        <begin position="27"/>
        <end position="41"/>
    </location>
</feature>
<dbReference type="EMBL" id="PDNA01000129">
    <property type="protein sequence ID" value="PGH11658.1"/>
    <property type="molecule type" value="Genomic_DNA"/>
</dbReference>
<evidence type="ECO:0000256" key="10">
    <source>
        <dbReference type="PROSITE-ProRule" id="PRU00146"/>
    </source>
</evidence>
<evidence type="ECO:0000256" key="1">
    <source>
        <dbReference type="ARBA" id="ARBA00004123"/>
    </source>
</evidence>
<dbReference type="SMART" id="SM01408">
    <property type="entry name" value="ING"/>
    <property type="match status" value="1"/>
</dbReference>
<feature type="region of interest" description="Disordered" evidence="12">
    <location>
        <begin position="1"/>
        <end position="88"/>
    </location>
</feature>
<feature type="site" description="Histone H3K4me3 binding" evidence="8">
    <location>
        <position position="649"/>
    </location>
</feature>
<feature type="binding site" evidence="9">
    <location>
        <position position="652"/>
    </location>
    <ligand>
        <name>Zn(2+)</name>
        <dbReference type="ChEBI" id="CHEBI:29105"/>
        <label>2</label>
    </ligand>
</feature>
<feature type="region of interest" description="Disordered" evidence="12">
    <location>
        <begin position="255"/>
        <end position="635"/>
    </location>
</feature>
<keyword evidence="4 10" id="KW-0863">Zinc-finger</keyword>
<dbReference type="PROSITE" id="PS50016">
    <property type="entry name" value="ZF_PHD_2"/>
    <property type="match status" value="1"/>
</dbReference>
<dbReference type="PANTHER" id="PTHR10333">
    <property type="entry name" value="INHIBITOR OF GROWTH PROTEIN"/>
    <property type="match status" value="1"/>
</dbReference>